<dbReference type="InterPro" id="IPR023160">
    <property type="entry name" value="RNase_HII_hlx-loop-hlx_cap_dom"/>
</dbReference>
<comment type="cofactor">
    <cofactor evidence="3">
        <name>Mg(2+)</name>
        <dbReference type="ChEBI" id="CHEBI:18420"/>
    </cofactor>
</comment>
<gene>
    <name evidence="13" type="ORF">B2A_06922</name>
</gene>
<dbReference type="InterPro" id="IPR024567">
    <property type="entry name" value="RNase_HII/HIII_dom"/>
</dbReference>
<comment type="subcellular location">
    <subcellularLocation>
        <location evidence="5">Cytoplasm</location>
    </subcellularLocation>
</comment>
<dbReference type="GO" id="GO:0046872">
    <property type="term" value="F:metal ion binding"/>
    <property type="evidence" value="ECO:0007669"/>
    <property type="project" value="UniProtKB-KW"/>
</dbReference>
<dbReference type="InterPro" id="IPR001352">
    <property type="entry name" value="RNase_HII/HIII"/>
</dbReference>
<dbReference type="PANTHER" id="PTHR10954:SF23">
    <property type="entry name" value="RIBONUCLEASE"/>
    <property type="match status" value="1"/>
</dbReference>
<keyword evidence="9" id="KW-0479">Metal-binding</keyword>
<dbReference type="GO" id="GO:0003723">
    <property type="term" value="F:RNA binding"/>
    <property type="evidence" value="ECO:0007669"/>
    <property type="project" value="InterPro"/>
</dbReference>
<evidence type="ECO:0000313" key="13">
    <source>
        <dbReference type="EMBL" id="EQD51345.1"/>
    </source>
</evidence>
<dbReference type="GO" id="GO:0032299">
    <property type="term" value="C:ribonuclease H2 complex"/>
    <property type="evidence" value="ECO:0007669"/>
    <property type="project" value="TreeGrafter"/>
</dbReference>
<sequence length="196" mass="21667">FRLPREGLGRLVELGIRDSKLLTPGRRTLLASELARTGEIRTRSVPPKVIDRWVRHHGLNELEIQEFLRLIHGWDDTEIIADACDVDPERFAARLRAGAGPTQSISAHHRADRTFPVVGAASIVAKVRRDRSVARILAQLGAGPASGYPSDPKTEAVVRACHRPGKPWPPWLRGSWKTTARVLGPRAGGTLDDFCR</sequence>
<dbReference type="InterPro" id="IPR012337">
    <property type="entry name" value="RNaseH-like_sf"/>
</dbReference>
<dbReference type="EC" id="3.1.26.4" evidence="6"/>
<evidence type="ECO:0000256" key="5">
    <source>
        <dbReference type="ARBA" id="ARBA00004496"/>
    </source>
</evidence>
<evidence type="ECO:0000256" key="7">
    <source>
        <dbReference type="ARBA" id="ARBA00022490"/>
    </source>
</evidence>
<evidence type="ECO:0000256" key="3">
    <source>
        <dbReference type="ARBA" id="ARBA00001946"/>
    </source>
</evidence>
<reference evidence="13" key="1">
    <citation type="submission" date="2013-08" db="EMBL/GenBank/DDBJ databases">
        <authorList>
            <person name="Mendez C."/>
            <person name="Richter M."/>
            <person name="Ferrer M."/>
            <person name="Sanchez J."/>
        </authorList>
    </citation>
    <scope>NUCLEOTIDE SEQUENCE</scope>
</reference>
<evidence type="ECO:0000256" key="9">
    <source>
        <dbReference type="ARBA" id="ARBA00022723"/>
    </source>
</evidence>
<comment type="function">
    <text evidence="4">Endonuclease that specifically degrades the RNA of RNA-DNA hybrids.</text>
</comment>
<dbReference type="GO" id="GO:0005737">
    <property type="term" value="C:cytoplasm"/>
    <property type="evidence" value="ECO:0007669"/>
    <property type="project" value="UniProtKB-SubCell"/>
</dbReference>
<dbReference type="PROSITE" id="PS51975">
    <property type="entry name" value="RNASE_H_2"/>
    <property type="match status" value="1"/>
</dbReference>
<evidence type="ECO:0000259" key="12">
    <source>
        <dbReference type="PROSITE" id="PS51975"/>
    </source>
</evidence>
<dbReference type="PANTHER" id="PTHR10954">
    <property type="entry name" value="RIBONUCLEASE H2 SUBUNIT A"/>
    <property type="match status" value="1"/>
</dbReference>
<comment type="caution">
    <text evidence="13">The sequence shown here is derived from an EMBL/GenBank/DDBJ whole genome shotgun (WGS) entry which is preliminary data.</text>
</comment>
<comment type="cofactor">
    <cofactor evidence="2">
        <name>Mn(2+)</name>
        <dbReference type="ChEBI" id="CHEBI:29035"/>
    </cofactor>
</comment>
<dbReference type="InterPro" id="IPR004649">
    <property type="entry name" value="RNase_H2_suA"/>
</dbReference>
<comment type="catalytic activity">
    <reaction evidence="1">
        <text>Endonucleolytic cleavage to 5'-phosphomonoester.</text>
        <dbReference type="EC" id="3.1.26.4"/>
    </reaction>
</comment>
<dbReference type="EMBL" id="AUZZ01004939">
    <property type="protein sequence ID" value="EQD51345.1"/>
    <property type="molecule type" value="Genomic_DNA"/>
</dbReference>
<dbReference type="InterPro" id="IPR036397">
    <property type="entry name" value="RNaseH_sf"/>
</dbReference>
<dbReference type="GO" id="GO:0004523">
    <property type="term" value="F:RNA-DNA hybrid ribonuclease activity"/>
    <property type="evidence" value="ECO:0007669"/>
    <property type="project" value="UniProtKB-EC"/>
</dbReference>
<dbReference type="NCBIfam" id="TIGR00729">
    <property type="entry name" value="ribonuclease HII"/>
    <property type="match status" value="1"/>
</dbReference>
<evidence type="ECO:0000256" key="11">
    <source>
        <dbReference type="ARBA" id="ARBA00022801"/>
    </source>
</evidence>
<feature type="domain" description="RNase H type-2" evidence="12">
    <location>
        <begin position="1"/>
        <end position="188"/>
    </location>
</feature>
<proteinExistence type="predicted"/>
<evidence type="ECO:0000256" key="4">
    <source>
        <dbReference type="ARBA" id="ARBA00004065"/>
    </source>
</evidence>
<protein>
    <recommendedName>
        <fullName evidence="6">ribonuclease H</fullName>
        <ecNumber evidence="6">3.1.26.4</ecNumber>
    </recommendedName>
</protein>
<keyword evidence="8" id="KW-0540">Nuclease</keyword>
<keyword evidence="7" id="KW-0963">Cytoplasm</keyword>
<organism evidence="13">
    <name type="scientific">mine drainage metagenome</name>
    <dbReference type="NCBI Taxonomy" id="410659"/>
    <lineage>
        <taxon>unclassified sequences</taxon>
        <taxon>metagenomes</taxon>
        <taxon>ecological metagenomes</taxon>
    </lineage>
</organism>
<keyword evidence="11 13" id="KW-0378">Hydrolase</keyword>
<feature type="non-terminal residue" evidence="13">
    <location>
        <position position="1"/>
    </location>
</feature>
<dbReference type="Gene3D" id="1.10.10.460">
    <property type="entry name" value="Ribonuclease hii. Domain 2"/>
    <property type="match status" value="1"/>
</dbReference>
<dbReference type="AlphaFoldDB" id="T1BAP9"/>
<name>T1BAP9_9ZZZZ</name>
<dbReference type="GO" id="GO:0043137">
    <property type="term" value="P:DNA replication, removal of RNA primer"/>
    <property type="evidence" value="ECO:0007669"/>
    <property type="project" value="TreeGrafter"/>
</dbReference>
<evidence type="ECO:0000256" key="1">
    <source>
        <dbReference type="ARBA" id="ARBA00000077"/>
    </source>
</evidence>
<accession>T1BAP9</accession>
<dbReference type="GO" id="GO:0006298">
    <property type="term" value="P:mismatch repair"/>
    <property type="evidence" value="ECO:0007669"/>
    <property type="project" value="TreeGrafter"/>
</dbReference>
<dbReference type="Gene3D" id="3.30.420.10">
    <property type="entry name" value="Ribonuclease H-like superfamily/Ribonuclease H"/>
    <property type="match status" value="1"/>
</dbReference>
<keyword evidence="10" id="KW-0255">Endonuclease</keyword>
<dbReference type="Pfam" id="PF01351">
    <property type="entry name" value="RNase_HII"/>
    <property type="match status" value="1"/>
</dbReference>
<dbReference type="SUPFAM" id="SSF53098">
    <property type="entry name" value="Ribonuclease H-like"/>
    <property type="match status" value="1"/>
</dbReference>
<evidence type="ECO:0000256" key="6">
    <source>
        <dbReference type="ARBA" id="ARBA00012180"/>
    </source>
</evidence>
<evidence type="ECO:0000256" key="2">
    <source>
        <dbReference type="ARBA" id="ARBA00001936"/>
    </source>
</evidence>
<evidence type="ECO:0000256" key="8">
    <source>
        <dbReference type="ARBA" id="ARBA00022722"/>
    </source>
</evidence>
<reference evidence="13" key="2">
    <citation type="journal article" date="2014" name="ISME J.">
        <title>Microbial stratification in low pH oxic and suboxic macroscopic growths along an acid mine drainage.</title>
        <authorList>
            <person name="Mendez-Garcia C."/>
            <person name="Mesa V."/>
            <person name="Sprenger R.R."/>
            <person name="Richter M."/>
            <person name="Diez M.S."/>
            <person name="Solano J."/>
            <person name="Bargiela R."/>
            <person name="Golyshina O.V."/>
            <person name="Manteca A."/>
            <person name="Ramos J.L."/>
            <person name="Gallego J.R."/>
            <person name="Llorente I."/>
            <person name="Martins Dos Santos V.A."/>
            <person name="Jensen O.N."/>
            <person name="Pelaez A.I."/>
            <person name="Sanchez J."/>
            <person name="Ferrer M."/>
        </authorList>
    </citation>
    <scope>NUCLEOTIDE SEQUENCE</scope>
</reference>
<evidence type="ECO:0000256" key="10">
    <source>
        <dbReference type="ARBA" id="ARBA00022759"/>
    </source>
</evidence>